<dbReference type="GO" id="GO:0004038">
    <property type="term" value="F:allantoinase activity"/>
    <property type="evidence" value="ECO:0007669"/>
    <property type="project" value="TreeGrafter"/>
</dbReference>
<evidence type="ECO:0000256" key="2">
    <source>
        <dbReference type="ARBA" id="ARBA00022475"/>
    </source>
</evidence>
<feature type="transmembrane region" description="Helical" evidence="9">
    <location>
        <begin position="172"/>
        <end position="190"/>
    </location>
</feature>
<keyword evidence="7 9" id="KW-0472">Membrane</keyword>
<dbReference type="InterPro" id="IPR032466">
    <property type="entry name" value="Metal_Hydrolase"/>
</dbReference>
<name>A0A7R9JV56_TIMGE</name>
<dbReference type="Pfam" id="PF08395">
    <property type="entry name" value="7tm_7"/>
    <property type="match status" value="2"/>
</dbReference>
<evidence type="ECO:0000256" key="5">
    <source>
        <dbReference type="ARBA" id="ARBA00022801"/>
    </source>
</evidence>
<dbReference type="InterPro" id="IPR050138">
    <property type="entry name" value="DHOase/Allantoinase_Hydrolase"/>
</dbReference>
<dbReference type="PANTHER" id="PTHR43668:SF2">
    <property type="entry name" value="ALLANTOINASE"/>
    <property type="match status" value="1"/>
</dbReference>
<dbReference type="PANTHER" id="PTHR43668">
    <property type="entry name" value="ALLANTOINASE"/>
    <property type="match status" value="1"/>
</dbReference>
<evidence type="ECO:0000256" key="7">
    <source>
        <dbReference type="ARBA" id="ARBA00023136"/>
    </source>
</evidence>
<evidence type="ECO:0000256" key="3">
    <source>
        <dbReference type="ARBA" id="ARBA00022692"/>
    </source>
</evidence>
<gene>
    <name evidence="10" type="ORF">TGEB3V08_LOCUS3978</name>
</gene>
<feature type="transmembrane region" description="Helical" evidence="9">
    <location>
        <begin position="410"/>
        <end position="430"/>
    </location>
</feature>
<keyword evidence="4" id="KW-0479">Metal-binding</keyword>
<proteinExistence type="predicted"/>
<keyword evidence="2" id="KW-1003">Cell membrane</keyword>
<dbReference type="GO" id="GO:0005737">
    <property type="term" value="C:cytoplasm"/>
    <property type="evidence" value="ECO:0007669"/>
    <property type="project" value="TreeGrafter"/>
</dbReference>
<organism evidence="10">
    <name type="scientific">Timema genevievae</name>
    <name type="common">Walking stick</name>
    <dbReference type="NCBI Taxonomy" id="629358"/>
    <lineage>
        <taxon>Eukaryota</taxon>
        <taxon>Metazoa</taxon>
        <taxon>Ecdysozoa</taxon>
        <taxon>Arthropoda</taxon>
        <taxon>Hexapoda</taxon>
        <taxon>Insecta</taxon>
        <taxon>Pterygota</taxon>
        <taxon>Neoptera</taxon>
        <taxon>Polyneoptera</taxon>
        <taxon>Phasmatodea</taxon>
        <taxon>Timematodea</taxon>
        <taxon>Timematoidea</taxon>
        <taxon>Timematidae</taxon>
        <taxon>Timema</taxon>
    </lineage>
</organism>
<dbReference type="GO" id="GO:0005886">
    <property type="term" value="C:plasma membrane"/>
    <property type="evidence" value="ECO:0007669"/>
    <property type="project" value="UniProtKB-SubCell"/>
</dbReference>
<feature type="compositionally biased region" description="Basic and acidic residues" evidence="8">
    <location>
        <begin position="475"/>
        <end position="484"/>
    </location>
</feature>
<dbReference type="InterPro" id="IPR002195">
    <property type="entry name" value="Dihydroorotase_CS"/>
</dbReference>
<feature type="transmembrane region" description="Helical" evidence="9">
    <location>
        <begin position="233"/>
        <end position="253"/>
    </location>
</feature>
<dbReference type="GO" id="GO:0006145">
    <property type="term" value="P:purine nucleobase catabolic process"/>
    <property type="evidence" value="ECO:0007669"/>
    <property type="project" value="TreeGrafter"/>
</dbReference>
<feature type="transmembrane region" description="Helical" evidence="9">
    <location>
        <begin position="123"/>
        <end position="152"/>
    </location>
</feature>
<feature type="transmembrane region" description="Helical" evidence="9">
    <location>
        <begin position="197"/>
        <end position="213"/>
    </location>
</feature>
<keyword evidence="5" id="KW-0378">Hydrolase</keyword>
<dbReference type="PROSITE" id="PS00482">
    <property type="entry name" value="DIHYDROOROTASE_1"/>
    <property type="match status" value="1"/>
</dbReference>
<protein>
    <recommendedName>
        <fullName evidence="11">Allantoinase</fullName>
    </recommendedName>
</protein>
<keyword evidence="3 9" id="KW-0812">Transmembrane</keyword>
<comment type="subcellular location">
    <subcellularLocation>
        <location evidence="1">Cell membrane</location>
        <topology evidence="1">Multi-pass membrane protein</topology>
    </subcellularLocation>
</comment>
<sequence length="1192" mass="131998">MSAIMEEYVTLFIFGGMVAILGDWFEKVNGKLSDTENQRVLEQSRISQIPTGKVYPLTSENNHYTSGRLSRSSETNARRASILDQNHSLYHPFGEYLRPDSDKMKNVLSELVMIDSSLSEMAILVNSAFSVQITCLVTLFFISIVFIAHNLIGGLLDYESGGYAAMTFDFQLLVWLLLSILGLLYMVASCKSTCSKIVIWVFIFGVTYSVSFGTSTPEMSLDVYVLGVFSSDLIIFLMECQYVSLVYIACHYFEDLNSQILGMGRNYKRINLGLVKKSWSILPDQAVSPGPTPMECSAQNKLRNVTRLHDVLCDLVHLVNSTFSIRMLSDVASIFVHITTHLYCALLIICDLVHVEEVASLSLVSHIICIVFYSLKVLWILKACILTVYELQMFSMQLLHRKVQFTACGFFPLDYTLLYSCFSGVMLATVSCAGAGDAVEQHDLPLSQSSRVGPFVLIQTNWEVCDPHGVRSLSVERGERRGLGDDGGETGGERRGLGDDGGETGGERRGLGDDGGETGERRGLGDVGGETGGERRGLGDGGGETGGVREDWVMVEGRKQEMERLMFQTDPTSGWELIMMVRMTLYRSKQVLLESGLQTAGILVGQDGKIDRILTGELLNSCDELEVVDVDDLVIMAGVVDSHVHVNEPGRTDWEGYWSATRAAAAGGVTTIVDMPLYVQNSIPSTTTVSNLQTKLKAAQGQTHVDVAFWGGVIPGNQVDLESVSLLQDELRGLVDAGVVGFKCFLCPSGVDEFPHVSLSDVETALHQLQGTSSPLAFHAECDLDLEDKERSDDPCQYQTFLNSRPPAMEVEAIRIVTQLCLKYRWHHCLFDPNGDKCVSRDGTTVSLIQTETSVCREMAPLSLWSKRRQMCIERWYHCLFDPNGDKCVSRDGTTVSLVQTETNVCREMAPLSLWSKWRQMCVERWHHCLFDPNGDKCVSRCHHCIIVQLISTLSALSEVFGTGEPNISNQCACAFDNTCALQPEERRQLRWPFVRCHIVHLSAAEALPLVHAAKQQGALLTAETCHHYLTLAAEEVPNCATQYKCCPPVRGQPNRCIRVCVERERVKKYFGKTTLSTADRDSNLDLPVIGSLVYYESSALDHVATEAGALASWESESPLADTHPARRRCTVCCVLQELLWKALYEGDLDMVVSDHSPCTPDLKKLEQGDFLSAWGGISSLQFGTVISLDEI</sequence>
<accession>A0A7R9JV56</accession>
<evidence type="ECO:0000256" key="4">
    <source>
        <dbReference type="ARBA" id="ARBA00022723"/>
    </source>
</evidence>
<feature type="compositionally biased region" description="Basic and acidic residues" evidence="8">
    <location>
        <begin position="505"/>
        <end position="524"/>
    </location>
</feature>
<dbReference type="AlphaFoldDB" id="A0A7R9JV56"/>
<evidence type="ECO:0000256" key="8">
    <source>
        <dbReference type="SAM" id="MobiDB-lite"/>
    </source>
</evidence>
<evidence type="ECO:0000313" key="10">
    <source>
        <dbReference type="EMBL" id="CAD7590110.1"/>
    </source>
</evidence>
<dbReference type="GO" id="GO:0050909">
    <property type="term" value="P:sensory perception of taste"/>
    <property type="evidence" value="ECO:0007669"/>
    <property type="project" value="InterPro"/>
</dbReference>
<evidence type="ECO:0000256" key="6">
    <source>
        <dbReference type="ARBA" id="ARBA00022989"/>
    </source>
</evidence>
<dbReference type="GO" id="GO:0046872">
    <property type="term" value="F:metal ion binding"/>
    <property type="evidence" value="ECO:0007669"/>
    <property type="project" value="UniProtKB-KW"/>
</dbReference>
<reference evidence="10" key="1">
    <citation type="submission" date="2020-11" db="EMBL/GenBank/DDBJ databases">
        <authorList>
            <person name="Tran Van P."/>
        </authorList>
    </citation>
    <scope>NUCLEOTIDE SEQUENCE</scope>
</reference>
<dbReference type="Gene3D" id="3.20.20.140">
    <property type="entry name" value="Metal-dependent hydrolases"/>
    <property type="match status" value="3"/>
</dbReference>
<evidence type="ECO:0000256" key="9">
    <source>
        <dbReference type="SAM" id="Phobius"/>
    </source>
</evidence>
<feature type="transmembrane region" description="Helical" evidence="9">
    <location>
        <begin position="361"/>
        <end position="389"/>
    </location>
</feature>
<dbReference type="SUPFAM" id="SSF51556">
    <property type="entry name" value="Metallo-dependent hydrolases"/>
    <property type="match status" value="2"/>
</dbReference>
<evidence type="ECO:0008006" key="11">
    <source>
        <dbReference type="Google" id="ProtNLM"/>
    </source>
</evidence>
<feature type="transmembrane region" description="Helical" evidence="9">
    <location>
        <begin position="334"/>
        <end position="355"/>
    </location>
</feature>
<keyword evidence="6 9" id="KW-1133">Transmembrane helix</keyword>
<dbReference type="InterPro" id="IPR013604">
    <property type="entry name" value="7TM_chemorcpt"/>
</dbReference>
<feature type="region of interest" description="Disordered" evidence="8">
    <location>
        <begin position="475"/>
        <end position="549"/>
    </location>
</feature>
<dbReference type="EMBL" id="OE840323">
    <property type="protein sequence ID" value="CAD7590110.1"/>
    <property type="molecule type" value="Genomic_DNA"/>
</dbReference>
<evidence type="ECO:0000256" key="1">
    <source>
        <dbReference type="ARBA" id="ARBA00004651"/>
    </source>
</evidence>